<protein>
    <recommendedName>
        <fullName evidence="4 9">Guanine deaminase</fullName>
        <shortName evidence="9">Guanase</shortName>
        <ecNumber evidence="3 9">3.5.4.3</ecNumber>
    </recommendedName>
    <alternativeName>
        <fullName evidence="9">Guanine aminohydrolase</fullName>
    </alternativeName>
</protein>
<keyword evidence="5 9" id="KW-0479">Metal-binding</keyword>
<evidence type="ECO:0000256" key="2">
    <source>
        <dbReference type="ARBA" id="ARBA00006745"/>
    </source>
</evidence>
<dbReference type="PANTHER" id="PTHR11271:SF6">
    <property type="entry name" value="GUANINE DEAMINASE"/>
    <property type="match status" value="1"/>
</dbReference>
<dbReference type="OMA" id="CVHMNDS"/>
<name>A0A7R8YWX8_HERIL</name>
<comment type="catalytic activity">
    <reaction evidence="8 9">
        <text>guanine + H2O + H(+) = xanthine + NH4(+)</text>
        <dbReference type="Rhea" id="RHEA:14665"/>
        <dbReference type="ChEBI" id="CHEBI:15377"/>
        <dbReference type="ChEBI" id="CHEBI:15378"/>
        <dbReference type="ChEBI" id="CHEBI:16235"/>
        <dbReference type="ChEBI" id="CHEBI:17712"/>
        <dbReference type="ChEBI" id="CHEBI:28938"/>
        <dbReference type="EC" id="3.5.4.3"/>
    </reaction>
</comment>
<evidence type="ECO:0000256" key="8">
    <source>
        <dbReference type="ARBA" id="ARBA00051148"/>
    </source>
</evidence>
<dbReference type="InterPro" id="IPR051607">
    <property type="entry name" value="Metallo-dep_hydrolases"/>
</dbReference>
<evidence type="ECO:0000256" key="5">
    <source>
        <dbReference type="ARBA" id="ARBA00022723"/>
    </source>
</evidence>
<dbReference type="GO" id="GO:0008892">
    <property type="term" value="F:guanine deaminase activity"/>
    <property type="evidence" value="ECO:0007669"/>
    <property type="project" value="UniProtKB-UniRule"/>
</dbReference>
<accession>A0A7R8YWX8</accession>
<evidence type="ECO:0000313" key="12">
    <source>
        <dbReference type="Proteomes" id="UP000594454"/>
    </source>
</evidence>
<dbReference type="FunCoup" id="A0A7R8YWX8">
    <property type="interactions" value="445"/>
</dbReference>
<keyword evidence="12" id="KW-1185">Reference proteome</keyword>
<dbReference type="UniPathway" id="UPA00603">
    <property type="reaction ID" value="UER00660"/>
</dbReference>
<dbReference type="AlphaFoldDB" id="A0A7R8YWX8"/>
<dbReference type="FunFam" id="3.20.20.140:FF:000022">
    <property type="entry name" value="Guanine deaminase"/>
    <property type="match status" value="1"/>
</dbReference>
<comment type="similarity">
    <text evidence="2 9">Belongs to the metallo-dependent hydrolases superfamily. ATZ/TRZ family.</text>
</comment>
<evidence type="ECO:0000256" key="6">
    <source>
        <dbReference type="ARBA" id="ARBA00022801"/>
    </source>
</evidence>
<sequence>MSTQTFVGQIVHSKSLNELEVIPNGFVAVSGGKIVAVGSDYSTWKQAAGREVEETLLSPSQFVMPGFVDCHIHAPQMPNLGLGLDSPLLEWLEKYTFPMESRYRDTAFAQRIYQKVVETTIRCGTTLAAYFATNHKESSIILAKEAIRQGQRAFIGKVSSDCNCPSYYVESSDEAVSEARDFVKRILELKSEIVKPIVTPRFALSCTESLMGSLAKIAKENNVNIQSHISENLSEVQVAEEMFGKLYAQVYKDAGLLSNKTVMAHAVHLKDQELKIFKETGTSVAHCPASNTNLLSGMCDVKRIINAGVTVGLGTDVSGGHNPSIKDALVRCLDISNHLHFVRTQSIKGCEEQQNITNFNNESKPLTYQQAIYLATLGGAEALAVDEKVGNFIVGKSFDALVVETDSFPIFNCGLQSEGKEPERDLLRLVQQFIYSGDDRNIMKVFVNGRQIK</sequence>
<comment type="function">
    <text evidence="9">Catalyzes the hydrolytic deamination of guanine, producing xanthine and ammonia.</text>
</comment>
<feature type="domain" description="Amidohydrolase-related" evidence="10">
    <location>
        <begin position="62"/>
        <end position="451"/>
    </location>
</feature>
<dbReference type="GO" id="GO:0008270">
    <property type="term" value="F:zinc ion binding"/>
    <property type="evidence" value="ECO:0007669"/>
    <property type="project" value="UniProtKB-UniRule"/>
</dbReference>
<organism evidence="11 12">
    <name type="scientific">Hermetia illucens</name>
    <name type="common">Black soldier fly</name>
    <dbReference type="NCBI Taxonomy" id="343691"/>
    <lineage>
        <taxon>Eukaryota</taxon>
        <taxon>Metazoa</taxon>
        <taxon>Ecdysozoa</taxon>
        <taxon>Arthropoda</taxon>
        <taxon>Hexapoda</taxon>
        <taxon>Insecta</taxon>
        <taxon>Pterygota</taxon>
        <taxon>Neoptera</taxon>
        <taxon>Endopterygota</taxon>
        <taxon>Diptera</taxon>
        <taxon>Brachycera</taxon>
        <taxon>Stratiomyomorpha</taxon>
        <taxon>Stratiomyidae</taxon>
        <taxon>Hermetiinae</taxon>
        <taxon>Hermetia</taxon>
    </lineage>
</organism>
<dbReference type="InterPro" id="IPR011059">
    <property type="entry name" value="Metal-dep_hydrolase_composite"/>
</dbReference>
<dbReference type="Proteomes" id="UP000594454">
    <property type="component" value="Chromosome 3"/>
</dbReference>
<comment type="cofactor">
    <cofactor evidence="9">
        <name>Zn(2+)</name>
        <dbReference type="ChEBI" id="CHEBI:29105"/>
    </cofactor>
    <text evidence="9">Binds 1 zinc ion per subunit.</text>
</comment>
<dbReference type="Pfam" id="PF01979">
    <property type="entry name" value="Amidohydro_1"/>
    <property type="match status" value="1"/>
</dbReference>
<evidence type="ECO:0000256" key="3">
    <source>
        <dbReference type="ARBA" id="ARBA00012781"/>
    </source>
</evidence>
<dbReference type="InterPro" id="IPR006680">
    <property type="entry name" value="Amidohydro-rel"/>
</dbReference>
<dbReference type="EC" id="3.5.4.3" evidence="3 9"/>
<dbReference type="OrthoDB" id="194468at2759"/>
<evidence type="ECO:0000313" key="11">
    <source>
        <dbReference type="EMBL" id="CAD7085245.1"/>
    </source>
</evidence>
<dbReference type="GO" id="GO:0005829">
    <property type="term" value="C:cytosol"/>
    <property type="evidence" value="ECO:0007669"/>
    <property type="project" value="TreeGrafter"/>
</dbReference>
<keyword evidence="7 9" id="KW-0862">Zinc</keyword>
<dbReference type="NCBIfam" id="TIGR02967">
    <property type="entry name" value="guan_deamin"/>
    <property type="match status" value="1"/>
</dbReference>
<dbReference type="Gene3D" id="2.30.40.10">
    <property type="entry name" value="Urease, subunit C, domain 1"/>
    <property type="match status" value="1"/>
</dbReference>
<dbReference type="SUPFAM" id="SSF51556">
    <property type="entry name" value="Metallo-dependent hydrolases"/>
    <property type="match status" value="1"/>
</dbReference>
<evidence type="ECO:0000256" key="4">
    <source>
        <dbReference type="ARBA" id="ARBA00014514"/>
    </source>
</evidence>
<gene>
    <name evidence="11" type="ORF">HERILL_LOCUS8096</name>
</gene>
<dbReference type="PANTHER" id="PTHR11271">
    <property type="entry name" value="GUANINE DEAMINASE"/>
    <property type="match status" value="1"/>
</dbReference>
<dbReference type="InterPro" id="IPR014311">
    <property type="entry name" value="Guanine_deaminase"/>
</dbReference>
<evidence type="ECO:0000256" key="9">
    <source>
        <dbReference type="RuleBase" id="RU366009"/>
    </source>
</evidence>
<dbReference type="EMBL" id="LR899011">
    <property type="protein sequence ID" value="CAD7085245.1"/>
    <property type="molecule type" value="Genomic_DNA"/>
</dbReference>
<comment type="pathway">
    <text evidence="1 9">Purine metabolism; guanine degradation; xanthine from guanine: step 1/1.</text>
</comment>
<keyword evidence="6 9" id="KW-0378">Hydrolase</keyword>
<evidence type="ECO:0000256" key="1">
    <source>
        <dbReference type="ARBA" id="ARBA00004984"/>
    </source>
</evidence>
<dbReference type="InterPro" id="IPR032466">
    <property type="entry name" value="Metal_Hydrolase"/>
</dbReference>
<proteinExistence type="inferred from homology"/>
<dbReference type="Gene3D" id="3.20.20.140">
    <property type="entry name" value="Metal-dependent hydrolases"/>
    <property type="match status" value="1"/>
</dbReference>
<reference evidence="11 12" key="1">
    <citation type="submission" date="2020-11" db="EMBL/GenBank/DDBJ databases">
        <authorList>
            <person name="Wallbank WR R."/>
            <person name="Pardo Diaz C."/>
            <person name="Kozak K."/>
            <person name="Martin S."/>
            <person name="Jiggins C."/>
            <person name="Moest M."/>
            <person name="Warren A I."/>
            <person name="Generalovic N T."/>
            <person name="Byers J.R.P. K."/>
            <person name="Montejo-Kovacevich G."/>
            <person name="Yen C E."/>
        </authorList>
    </citation>
    <scope>NUCLEOTIDE SEQUENCE [LARGE SCALE GENOMIC DNA]</scope>
</reference>
<dbReference type="GO" id="GO:0006147">
    <property type="term" value="P:guanine catabolic process"/>
    <property type="evidence" value="ECO:0007669"/>
    <property type="project" value="UniProtKB-UniRule"/>
</dbReference>
<dbReference type="SUPFAM" id="SSF51338">
    <property type="entry name" value="Composite domain of metallo-dependent hydrolases"/>
    <property type="match status" value="2"/>
</dbReference>
<dbReference type="InParanoid" id="A0A7R8YWX8"/>
<evidence type="ECO:0000256" key="7">
    <source>
        <dbReference type="ARBA" id="ARBA00022833"/>
    </source>
</evidence>
<evidence type="ECO:0000259" key="10">
    <source>
        <dbReference type="Pfam" id="PF01979"/>
    </source>
</evidence>